<dbReference type="Proteomes" id="UP000321901">
    <property type="component" value="Unassembled WGS sequence"/>
</dbReference>
<reference evidence="2 3" key="1">
    <citation type="submission" date="2019-07" db="EMBL/GenBank/DDBJ databases">
        <title>Whole genome shotgun sequence of Sporosarcina luteola NBRC 105378.</title>
        <authorList>
            <person name="Hosoyama A."/>
            <person name="Uohara A."/>
            <person name="Ohji S."/>
            <person name="Ichikawa N."/>
        </authorList>
    </citation>
    <scope>NUCLEOTIDE SEQUENCE [LARGE SCALE GENOMIC DNA]</scope>
    <source>
        <strain evidence="2 3">NBRC 105378</strain>
    </source>
</reference>
<evidence type="ECO:0000313" key="2">
    <source>
        <dbReference type="EMBL" id="GEN81893.1"/>
    </source>
</evidence>
<dbReference type="InterPro" id="IPR029032">
    <property type="entry name" value="AhpD-like"/>
</dbReference>
<dbReference type="PANTHER" id="PTHR33570">
    <property type="entry name" value="4-CARBOXYMUCONOLACTONE DECARBOXYLASE FAMILY PROTEIN"/>
    <property type="match status" value="1"/>
</dbReference>
<evidence type="ECO:0000259" key="1">
    <source>
        <dbReference type="Pfam" id="PF02627"/>
    </source>
</evidence>
<organism evidence="2 3">
    <name type="scientific">Sporosarcina luteola</name>
    <dbReference type="NCBI Taxonomy" id="582850"/>
    <lineage>
        <taxon>Bacteria</taxon>
        <taxon>Bacillati</taxon>
        <taxon>Bacillota</taxon>
        <taxon>Bacilli</taxon>
        <taxon>Bacillales</taxon>
        <taxon>Caryophanaceae</taxon>
        <taxon>Sporosarcina</taxon>
    </lineage>
</organism>
<name>A0A511Z368_9BACL</name>
<dbReference type="Pfam" id="PF02627">
    <property type="entry name" value="CMD"/>
    <property type="match status" value="1"/>
</dbReference>
<dbReference type="PANTHER" id="PTHR33570:SF2">
    <property type="entry name" value="CARBOXYMUCONOLACTONE DECARBOXYLASE-LIKE DOMAIN-CONTAINING PROTEIN"/>
    <property type="match status" value="1"/>
</dbReference>
<dbReference type="EMBL" id="BJYL01000003">
    <property type="protein sequence ID" value="GEN81893.1"/>
    <property type="molecule type" value="Genomic_DNA"/>
</dbReference>
<proteinExistence type="predicted"/>
<dbReference type="GO" id="GO:0051920">
    <property type="term" value="F:peroxiredoxin activity"/>
    <property type="evidence" value="ECO:0007669"/>
    <property type="project" value="InterPro"/>
</dbReference>
<dbReference type="SUPFAM" id="SSF69118">
    <property type="entry name" value="AhpD-like"/>
    <property type="match status" value="1"/>
</dbReference>
<dbReference type="InterPro" id="IPR003779">
    <property type="entry name" value="CMD-like"/>
</dbReference>
<dbReference type="InterPro" id="IPR052512">
    <property type="entry name" value="4CMD/NDH-1_regulator"/>
</dbReference>
<dbReference type="Gene3D" id="1.20.1290.10">
    <property type="entry name" value="AhpD-like"/>
    <property type="match status" value="1"/>
</dbReference>
<sequence length="126" mass="14114">MKMENNKRYEAGINVMEELFSQEVRTGMEEIKKISPDFWNILVSFGFGDLYARETLSLAQREIVTLTSLITQGAFGQLKVHLQAALDNGLSKNEIIEIIIHCAGYVGFPKAVQAMSIAGEVFKENE</sequence>
<feature type="domain" description="Carboxymuconolactone decarboxylase-like" evidence="1">
    <location>
        <begin position="36"/>
        <end position="118"/>
    </location>
</feature>
<dbReference type="AlphaFoldDB" id="A0A511Z368"/>
<protein>
    <submittedName>
        <fullName evidence="2">Carboxymuconolactone decarboxylase</fullName>
    </submittedName>
</protein>
<gene>
    <name evidence="2" type="primary">pcaC</name>
    <name evidence="2" type="ORF">SLU01_02050</name>
</gene>
<evidence type="ECO:0000313" key="3">
    <source>
        <dbReference type="Proteomes" id="UP000321901"/>
    </source>
</evidence>
<keyword evidence="3" id="KW-1185">Reference proteome</keyword>
<comment type="caution">
    <text evidence="2">The sequence shown here is derived from an EMBL/GenBank/DDBJ whole genome shotgun (WGS) entry which is preliminary data.</text>
</comment>
<accession>A0A511Z368</accession>